<proteinExistence type="predicted"/>
<dbReference type="PANTHER" id="PTHR43794">
    <property type="entry name" value="AMINOHYDROLASE SSNA-RELATED"/>
    <property type="match status" value="1"/>
</dbReference>
<keyword evidence="1" id="KW-0378">Hydrolase</keyword>
<dbReference type="RefSeq" id="WP_313543466.1">
    <property type="nucleotide sequence ID" value="NZ_CP134880.1"/>
</dbReference>
<reference evidence="3" key="1">
    <citation type="submission" date="2023-09" db="EMBL/GenBank/DDBJ databases">
        <title>Demequina sp. a novel bacteria isolated from Capsicum annuum.</title>
        <authorList>
            <person name="Humaira Z."/>
            <person name="Lee J."/>
            <person name="Cho D."/>
        </authorList>
    </citation>
    <scope>NUCLEOTIDE SEQUENCE</scope>
    <source>
        <strain evidence="3">PMTSA13</strain>
    </source>
</reference>
<dbReference type="Gene3D" id="3.20.20.140">
    <property type="entry name" value="Metal-dependent hydrolases"/>
    <property type="match status" value="1"/>
</dbReference>
<dbReference type="CDD" id="cd01298">
    <property type="entry name" value="ATZ_TRZ_like"/>
    <property type="match status" value="1"/>
</dbReference>
<dbReference type="SUPFAM" id="SSF51556">
    <property type="entry name" value="Metallo-dependent hydrolases"/>
    <property type="match status" value="1"/>
</dbReference>
<dbReference type="PANTHER" id="PTHR43794:SF11">
    <property type="entry name" value="AMIDOHYDROLASE-RELATED DOMAIN-CONTAINING PROTEIN"/>
    <property type="match status" value="1"/>
</dbReference>
<evidence type="ECO:0000256" key="1">
    <source>
        <dbReference type="ARBA" id="ARBA00022801"/>
    </source>
</evidence>
<dbReference type="AlphaFoldDB" id="A0AA96FDH4"/>
<gene>
    <name evidence="3" type="ORF">RN607_00135</name>
</gene>
<dbReference type="Proteomes" id="UP001303408">
    <property type="component" value="Chromosome"/>
</dbReference>
<organism evidence="3">
    <name type="scientific">Demequina capsici</name>
    <dbReference type="NCBI Taxonomy" id="3075620"/>
    <lineage>
        <taxon>Bacteria</taxon>
        <taxon>Bacillati</taxon>
        <taxon>Actinomycetota</taxon>
        <taxon>Actinomycetes</taxon>
        <taxon>Micrococcales</taxon>
        <taxon>Demequinaceae</taxon>
        <taxon>Demequina</taxon>
    </lineage>
</organism>
<dbReference type="InterPro" id="IPR006680">
    <property type="entry name" value="Amidohydro-rel"/>
</dbReference>
<dbReference type="InterPro" id="IPR032466">
    <property type="entry name" value="Metal_Hydrolase"/>
</dbReference>
<dbReference type="SUPFAM" id="SSF51338">
    <property type="entry name" value="Composite domain of metallo-dependent hydrolases"/>
    <property type="match status" value="2"/>
</dbReference>
<feature type="domain" description="Amidohydrolase-related" evidence="2">
    <location>
        <begin position="58"/>
        <end position="411"/>
    </location>
</feature>
<dbReference type="GO" id="GO:0016810">
    <property type="term" value="F:hydrolase activity, acting on carbon-nitrogen (but not peptide) bonds"/>
    <property type="evidence" value="ECO:0007669"/>
    <property type="project" value="InterPro"/>
</dbReference>
<dbReference type="Gene3D" id="2.30.40.10">
    <property type="entry name" value="Urease, subunit C, domain 1"/>
    <property type="match status" value="1"/>
</dbReference>
<dbReference type="EMBL" id="CP134880">
    <property type="protein sequence ID" value="WNM27445.1"/>
    <property type="molecule type" value="Genomic_DNA"/>
</dbReference>
<dbReference type="Pfam" id="PF01979">
    <property type="entry name" value="Amidohydro_1"/>
    <property type="match status" value="1"/>
</dbReference>
<accession>A0AA96FDH4</accession>
<sequence>MTVQILTADVMVPMDQARSVHTHAGFAHEDGGIVAIGGVDELRTAYPAAPARHLSDHVLMPGLVNAHHHSGMLRGTAEHLPVWEWLRLHIDPMHRVLRPEDAEAASWLCYAEGLLSGTTTVVDMWRYMDGAARAASSLGNRVVTVNYVGEHPDYYYFDTLDDNERMLAEWTGAAGGRIMPWVGLEHPFYADDAGQRRAIALAQQYGTGLYTHCSESSLDVELFLERTGSRPMHALKDMGFMDVPRLMIAHAVWLDAGEIALMADHGVSVSHNPVSNMKLASGFAPVAELLDAGIAVGIGTDGEKENNNLDMFEEMKVASLMGKLRAMDAAAMDSWQVLEMATKGGARAIGQGDRLGSLEVGKQADAVAVRTDTPRMTPLLPEGPYANIHHNLVHAVRGGDVTLTMVAGEVVVDDGRLVNASMPELIARVRDLVPGLFARRTAYLEASGEQSGLMSAH</sequence>
<evidence type="ECO:0000259" key="2">
    <source>
        <dbReference type="Pfam" id="PF01979"/>
    </source>
</evidence>
<evidence type="ECO:0000313" key="3">
    <source>
        <dbReference type="EMBL" id="WNM27445.1"/>
    </source>
</evidence>
<protein>
    <submittedName>
        <fullName evidence="3">Amidohydrolase</fullName>
    </submittedName>
</protein>
<dbReference type="InterPro" id="IPR050287">
    <property type="entry name" value="MTA/SAH_deaminase"/>
</dbReference>
<name>A0AA96FDH4_9MICO</name>
<dbReference type="InterPro" id="IPR011059">
    <property type="entry name" value="Metal-dep_hydrolase_composite"/>
</dbReference>
<dbReference type="KEGG" id="dcp:RN607_00135"/>